<name>A0ACA9Q157_9GLOM</name>
<dbReference type="EMBL" id="CAJVPT010043357">
    <property type="protein sequence ID" value="CAG8732094.1"/>
    <property type="molecule type" value="Genomic_DNA"/>
</dbReference>
<accession>A0ACA9Q157</accession>
<reference evidence="1" key="1">
    <citation type="submission" date="2021-06" db="EMBL/GenBank/DDBJ databases">
        <authorList>
            <person name="Kallberg Y."/>
            <person name="Tangrot J."/>
            <person name="Rosling A."/>
        </authorList>
    </citation>
    <scope>NUCLEOTIDE SEQUENCE</scope>
    <source>
        <strain evidence="1">CL356</strain>
    </source>
</reference>
<evidence type="ECO:0000313" key="1">
    <source>
        <dbReference type="EMBL" id="CAG8732094.1"/>
    </source>
</evidence>
<protein>
    <submittedName>
        <fullName evidence="1">14780_t:CDS:1</fullName>
    </submittedName>
</protein>
<proteinExistence type="predicted"/>
<gene>
    <name evidence="1" type="ORF">ACOLOM_LOCUS11705</name>
</gene>
<comment type="caution">
    <text evidence="1">The sequence shown here is derived from an EMBL/GenBank/DDBJ whole genome shotgun (WGS) entry which is preliminary data.</text>
</comment>
<sequence length="126" mass="14473">MATEGLKSKPPERMRSSIHNSQSSDKGKSRDGRDILLHEVRGRPITPPIRPSTDPLDFLPHELWTHIITLAILNEESAFDEITPHLVMVMMLVSRRWEAFLIQTPMFWTNIHIRDDLDDLHAAIAT</sequence>
<feature type="non-terminal residue" evidence="1">
    <location>
        <position position="126"/>
    </location>
</feature>
<dbReference type="Proteomes" id="UP000789525">
    <property type="component" value="Unassembled WGS sequence"/>
</dbReference>
<organism evidence="1 2">
    <name type="scientific">Acaulospora colombiana</name>
    <dbReference type="NCBI Taxonomy" id="27376"/>
    <lineage>
        <taxon>Eukaryota</taxon>
        <taxon>Fungi</taxon>
        <taxon>Fungi incertae sedis</taxon>
        <taxon>Mucoromycota</taxon>
        <taxon>Glomeromycotina</taxon>
        <taxon>Glomeromycetes</taxon>
        <taxon>Diversisporales</taxon>
        <taxon>Acaulosporaceae</taxon>
        <taxon>Acaulospora</taxon>
    </lineage>
</organism>
<keyword evidence="2" id="KW-1185">Reference proteome</keyword>
<evidence type="ECO:0000313" key="2">
    <source>
        <dbReference type="Proteomes" id="UP000789525"/>
    </source>
</evidence>